<dbReference type="OrthoDB" id="9779574at2"/>
<dbReference type="PANTHER" id="PTHR43114:SF6">
    <property type="entry name" value="ADENINE DEAMINASE"/>
    <property type="match status" value="1"/>
</dbReference>
<dbReference type="SUPFAM" id="SSF51556">
    <property type="entry name" value="Metallo-dependent hydrolases"/>
    <property type="match status" value="1"/>
</dbReference>
<dbReference type="RefSeq" id="WP_102238533.1">
    <property type="nucleotide sequence ID" value="NZ_BAAAIM010000004.1"/>
</dbReference>
<accession>A0A2N6VN32</accession>
<sequence length="351" mass="37784">MVNDLAPVTTEQLNQLPKAHLHLHFTGSLTVAKLQEMAQARNVRLPRVLMRHDPMRLSPDRRGWFRFQRLYDSARTVVQGEDALRAVVANAAALDRAEGVRWLELQVDPTGYAGKMGGITPALEVVLDEARNQSDDTFGVAIIVAASRMKHPLDARTLARLAARHAGNGPGAVVGFGLSNDERSGDTASFARAFEIARNAGLASFPHGGELLGPEHIRTTLGTLNPTRLGHGVRAAEDPQLLDTLVSRGVGLEVCPSSNASLGVYATAEDVPLRTLVRAGAKVALGADDPLIFGPRITEQYAIAHRMGFTTSELAQLARDSFTISTAPRHVVTRAHADIDAWEARVTGQGR</sequence>
<evidence type="ECO:0000313" key="7">
    <source>
        <dbReference type="EMBL" id="PMD05499.1"/>
    </source>
</evidence>
<dbReference type="GO" id="GO:0009168">
    <property type="term" value="P:purine ribonucleoside monophosphate biosynthetic process"/>
    <property type="evidence" value="ECO:0007669"/>
    <property type="project" value="InterPro"/>
</dbReference>
<feature type="domain" description="Adenosine deaminase" evidence="6">
    <location>
        <begin position="17"/>
        <end position="333"/>
    </location>
</feature>
<dbReference type="GO" id="GO:0046872">
    <property type="term" value="F:metal ion binding"/>
    <property type="evidence" value="ECO:0007669"/>
    <property type="project" value="UniProtKB-KW"/>
</dbReference>
<dbReference type="GO" id="GO:0016814">
    <property type="term" value="F:hydrolase activity, acting on carbon-nitrogen (but not peptide) bonds, in cyclic amidines"/>
    <property type="evidence" value="ECO:0007669"/>
    <property type="project" value="UniProtKB-ARBA"/>
</dbReference>
<evidence type="ECO:0000256" key="4">
    <source>
        <dbReference type="ARBA" id="ARBA00022801"/>
    </source>
</evidence>
<dbReference type="PANTHER" id="PTHR43114">
    <property type="entry name" value="ADENINE DEAMINASE"/>
    <property type="match status" value="1"/>
</dbReference>
<dbReference type="InterPro" id="IPR006650">
    <property type="entry name" value="A/AMP_deam_AS"/>
</dbReference>
<dbReference type="EMBL" id="PNHK01000002">
    <property type="protein sequence ID" value="PMD05499.1"/>
    <property type="molecule type" value="Genomic_DNA"/>
</dbReference>
<reference evidence="7 8" key="1">
    <citation type="submission" date="2017-09" db="EMBL/GenBank/DDBJ databases">
        <title>Bacterial strain isolated from the female urinary microbiota.</title>
        <authorList>
            <person name="Thomas-White K."/>
            <person name="Kumar N."/>
            <person name="Forster S."/>
            <person name="Putonti C."/>
            <person name="Lawley T."/>
            <person name="Wolfe A.J."/>
        </authorList>
    </citation>
    <scope>NUCLEOTIDE SEQUENCE [LARGE SCALE GENOMIC DNA]</scope>
    <source>
        <strain evidence="7 8">UMB1301</strain>
    </source>
</reference>
<dbReference type="NCBIfam" id="NF006849">
    <property type="entry name" value="PRK09358.1-5"/>
    <property type="match status" value="1"/>
</dbReference>
<evidence type="ECO:0000256" key="2">
    <source>
        <dbReference type="ARBA" id="ARBA00006676"/>
    </source>
</evidence>
<keyword evidence="3" id="KW-0479">Metal-binding</keyword>
<comment type="similarity">
    <text evidence="2">Belongs to the metallo-dependent hydrolases superfamily. Adenosine and AMP deaminases family.</text>
</comment>
<dbReference type="AlphaFoldDB" id="A0A2N6VN32"/>
<evidence type="ECO:0000256" key="1">
    <source>
        <dbReference type="ARBA" id="ARBA00001947"/>
    </source>
</evidence>
<comment type="caution">
    <text evidence="7">The sequence shown here is derived from an EMBL/GenBank/DDBJ whole genome shotgun (WGS) entry which is preliminary data.</text>
</comment>
<keyword evidence="5" id="KW-0862">Zinc</keyword>
<dbReference type="GO" id="GO:0019239">
    <property type="term" value="F:deaminase activity"/>
    <property type="evidence" value="ECO:0007669"/>
    <property type="project" value="InterPro"/>
</dbReference>
<dbReference type="InterPro" id="IPR001365">
    <property type="entry name" value="A_deaminase_dom"/>
</dbReference>
<gene>
    <name evidence="7" type="ORF">CJ199_05655</name>
</gene>
<dbReference type="NCBIfam" id="TIGR01430">
    <property type="entry name" value="aden_deam"/>
    <property type="match status" value="1"/>
</dbReference>
<name>A0A2N6VN32_9MICO</name>
<dbReference type="InterPro" id="IPR032466">
    <property type="entry name" value="Metal_Hydrolase"/>
</dbReference>
<dbReference type="Proteomes" id="UP000235598">
    <property type="component" value="Unassembled WGS sequence"/>
</dbReference>
<evidence type="ECO:0000256" key="5">
    <source>
        <dbReference type="ARBA" id="ARBA00022833"/>
    </source>
</evidence>
<dbReference type="PROSITE" id="PS00485">
    <property type="entry name" value="A_DEAMINASE"/>
    <property type="match status" value="1"/>
</dbReference>
<dbReference type="InterPro" id="IPR006330">
    <property type="entry name" value="Ado/ade_deaminase"/>
</dbReference>
<evidence type="ECO:0000256" key="3">
    <source>
        <dbReference type="ARBA" id="ARBA00022723"/>
    </source>
</evidence>
<keyword evidence="4" id="KW-0378">Hydrolase</keyword>
<evidence type="ECO:0000259" key="6">
    <source>
        <dbReference type="Pfam" id="PF00962"/>
    </source>
</evidence>
<proteinExistence type="inferred from homology"/>
<dbReference type="Gene3D" id="3.20.20.140">
    <property type="entry name" value="Metal-dependent hydrolases"/>
    <property type="match status" value="1"/>
</dbReference>
<protein>
    <submittedName>
        <fullName evidence="7">Adenosine deaminase</fullName>
    </submittedName>
</protein>
<comment type="cofactor">
    <cofactor evidence="1">
        <name>Zn(2+)</name>
        <dbReference type="ChEBI" id="CHEBI:29105"/>
    </cofactor>
</comment>
<dbReference type="Pfam" id="PF00962">
    <property type="entry name" value="A_deaminase"/>
    <property type="match status" value="1"/>
</dbReference>
<organism evidence="7 8">
    <name type="scientific">Brevibacterium paucivorans</name>
    <dbReference type="NCBI Taxonomy" id="170994"/>
    <lineage>
        <taxon>Bacteria</taxon>
        <taxon>Bacillati</taxon>
        <taxon>Actinomycetota</taxon>
        <taxon>Actinomycetes</taxon>
        <taxon>Micrococcales</taxon>
        <taxon>Brevibacteriaceae</taxon>
        <taxon>Brevibacterium</taxon>
    </lineage>
</organism>
<evidence type="ECO:0000313" key="8">
    <source>
        <dbReference type="Proteomes" id="UP000235598"/>
    </source>
</evidence>